<keyword evidence="2" id="KW-0238">DNA-binding</keyword>
<dbReference type="InterPro" id="IPR046532">
    <property type="entry name" value="DUF6597"/>
</dbReference>
<feature type="domain" description="HTH araC/xylS-type" evidence="4">
    <location>
        <begin position="162"/>
        <end position="259"/>
    </location>
</feature>
<dbReference type="Gene3D" id="1.10.10.60">
    <property type="entry name" value="Homeodomain-like"/>
    <property type="match status" value="1"/>
</dbReference>
<evidence type="ECO:0000256" key="2">
    <source>
        <dbReference type="ARBA" id="ARBA00023125"/>
    </source>
</evidence>
<reference evidence="6" key="1">
    <citation type="submission" date="2018-05" db="EMBL/GenBank/DDBJ databases">
        <title>Leptospira yasudae sp. nov. and Leptospira stimsonii sp. nov., two pathogenic species of the genus Leptospira isolated from environmental sources.</title>
        <authorList>
            <person name="Casanovas-Massana A."/>
            <person name="Hamond C."/>
            <person name="Santos L.A."/>
            <person name="Hacker K.P."/>
            <person name="Balassiano I."/>
            <person name="Medeiros M.A."/>
            <person name="Reis M.G."/>
            <person name="Ko A.I."/>
            <person name="Wunder E.A."/>
        </authorList>
    </citation>
    <scope>NUCLEOTIDE SEQUENCE [LARGE SCALE GENOMIC DNA]</scope>
    <source>
        <strain evidence="6">B21</strain>
    </source>
</reference>
<name>A0ABX9M691_9LEPT</name>
<comment type="caution">
    <text evidence="5">The sequence shown here is derived from an EMBL/GenBank/DDBJ whole genome shotgun (WGS) entry which is preliminary data.</text>
</comment>
<dbReference type="PANTHER" id="PTHR46796">
    <property type="entry name" value="HTH-TYPE TRANSCRIPTIONAL ACTIVATOR RHAS-RELATED"/>
    <property type="match status" value="1"/>
</dbReference>
<dbReference type="Pfam" id="PF20240">
    <property type="entry name" value="DUF6597"/>
    <property type="match status" value="1"/>
</dbReference>
<proteinExistence type="predicted"/>
<evidence type="ECO:0000313" key="6">
    <source>
        <dbReference type="Proteomes" id="UP000285569"/>
    </source>
</evidence>
<evidence type="ECO:0000256" key="3">
    <source>
        <dbReference type="ARBA" id="ARBA00023163"/>
    </source>
</evidence>
<protein>
    <recommendedName>
        <fullName evidence="4">HTH araC/xylS-type domain-containing protein</fullName>
    </recommendedName>
</protein>
<dbReference type="EMBL" id="QHCR01000002">
    <property type="protein sequence ID" value="RHX81427.1"/>
    <property type="molecule type" value="Genomic_DNA"/>
</dbReference>
<dbReference type="Proteomes" id="UP000285569">
    <property type="component" value="Unassembled WGS sequence"/>
</dbReference>
<reference evidence="5 6" key="2">
    <citation type="journal article" date="2020" name="Int. J. Syst. Evol. Microbiol.">
        <title>Leptospira yasudae sp. nov. and Leptospira stimsonii sp. nov., two new species of the pathogenic group isolated from environmental sources.</title>
        <authorList>
            <person name="Casanovas-Massana A."/>
            <person name="Hamond C."/>
            <person name="Santos L.A."/>
            <person name="de Oliveira D."/>
            <person name="Hacker K.P."/>
            <person name="Balassiano I."/>
            <person name="Costa F."/>
            <person name="Medeiros M.A."/>
            <person name="Reis M.G."/>
            <person name="Ko A.I."/>
            <person name="Wunder E.A."/>
        </authorList>
    </citation>
    <scope>NUCLEOTIDE SEQUENCE [LARGE SCALE GENOMIC DNA]</scope>
    <source>
        <strain evidence="5 6">B21</strain>
    </source>
</reference>
<dbReference type="Pfam" id="PF12833">
    <property type="entry name" value="HTH_18"/>
    <property type="match status" value="1"/>
</dbReference>
<organism evidence="5 6">
    <name type="scientific">Leptospira yasudae</name>
    <dbReference type="NCBI Taxonomy" id="2202201"/>
    <lineage>
        <taxon>Bacteria</taxon>
        <taxon>Pseudomonadati</taxon>
        <taxon>Spirochaetota</taxon>
        <taxon>Spirochaetia</taxon>
        <taxon>Leptospirales</taxon>
        <taxon>Leptospiraceae</taxon>
        <taxon>Leptospira</taxon>
    </lineage>
</organism>
<dbReference type="InterPro" id="IPR018060">
    <property type="entry name" value="HTH_AraC"/>
</dbReference>
<dbReference type="PANTHER" id="PTHR46796:SF13">
    <property type="entry name" value="HTH-TYPE TRANSCRIPTIONAL ACTIVATOR RHAS"/>
    <property type="match status" value="1"/>
</dbReference>
<dbReference type="PROSITE" id="PS01124">
    <property type="entry name" value="HTH_ARAC_FAMILY_2"/>
    <property type="match status" value="1"/>
</dbReference>
<accession>A0ABX9M691</accession>
<gene>
    <name evidence="5" type="ORF">DLM77_04865</name>
</gene>
<dbReference type="InterPro" id="IPR050204">
    <property type="entry name" value="AraC_XylS_family_regulators"/>
</dbReference>
<evidence type="ECO:0000259" key="4">
    <source>
        <dbReference type="PROSITE" id="PS01124"/>
    </source>
</evidence>
<evidence type="ECO:0000256" key="1">
    <source>
        <dbReference type="ARBA" id="ARBA00023015"/>
    </source>
</evidence>
<keyword evidence="6" id="KW-1185">Reference proteome</keyword>
<dbReference type="SMART" id="SM00342">
    <property type="entry name" value="HTH_ARAC"/>
    <property type="match status" value="1"/>
</dbReference>
<keyword evidence="3" id="KW-0804">Transcription</keyword>
<evidence type="ECO:0000313" key="5">
    <source>
        <dbReference type="EMBL" id="RHX81427.1"/>
    </source>
</evidence>
<dbReference type="RefSeq" id="WP_118954940.1">
    <property type="nucleotide sequence ID" value="NZ_QHCR01000002.1"/>
</dbReference>
<keyword evidence="1" id="KW-0805">Transcription regulation</keyword>
<sequence>MKIRFAKPNSILSPWIGCYWGWESESDSDTTMQGGTEFPTIFASVENELHISYGDPIRFSSWKNGKEEWISSNGHIVGNHLSNFKIAPSGRVGFFNVRLFPGAFSSLFRIPAKEVNSHLSDLEIPGTSEYSDFIKRIRDARTFENRVRISDQYFSKLLNTHKSNDAFVNEAVLRIFHAKGKIKISELSKHLGLVKKTLERKFQERIGYNPKEFARVVRFQNAAWMRSEDRSLSDLALEAGFYDQAHFTKEFVAFSGYSPLIWYGLKNQALSLFYNTRPQLFR</sequence>
<dbReference type="SUPFAM" id="SSF46689">
    <property type="entry name" value="Homeodomain-like"/>
    <property type="match status" value="1"/>
</dbReference>
<dbReference type="InterPro" id="IPR009057">
    <property type="entry name" value="Homeodomain-like_sf"/>
</dbReference>